<reference evidence="2 3" key="1">
    <citation type="journal article" date="2016" name="Genome Announc.">
        <title>Draft Genome Sequences of Five Rapidly Growing Mycobacterium Species, M. thermoresistibile, M. fortuitum subsp. acetamidolyticum, M. canariasense, M. brisbanense, and M. novocastrense.</title>
        <authorList>
            <person name="Katahira K."/>
            <person name="Ogura Y."/>
            <person name="Gotoh Y."/>
            <person name="Hayashi T."/>
        </authorList>
    </citation>
    <scope>NUCLEOTIDE SEQUENCE [LARGE SCALE GENOMIC DNA]</scope>
    <source>
        <strain evidence="2 3">JCM6362</strain>
    </source>
</reference>
<sequence>MVHPALTIPPRWEDVTPEWMTAAISTRHPGATVERVTLLLRDDGTNRRARFELAYASGTGPRRVFVKAESGVPGRREIHYENGNLFNESWLYRALLDGRTELPLEHPRAYAVAIDESALDYVIVFEDLLERSADPRDPTRPLTADQVADGLQGLARLHSRHWNRVGDEPELAWVQPFRPTRGWTAPMTAALPHGITAARDVLSDAVTHLDADGLVDVWTAYIGGLGTGPQTFLHGDPHIGNTYLLPDDTVGFLDWQVVRSGHWSHDVGYFLQSALTEADRRAHEAALLAHYRNALQLPEIRRPTAEEAWLRYRASAAHGLPVWLITLLSDAHPTERSRALVQRFAAAFTDLDTPAAVQTLRRT</sequence>
<name>A0A100XAU7_MYCTH</name>
<dbReference type="OMA" id="MCRSWDE"/>
<dbReference type="Pfam" id="PF01636">
    <property type="entry name" value="APH"/>
    <property type="match status" value="1"/>
</dbReference>
<dbReference type="Proteomes" id="UP000069654">
    <property type="component" value="Unassembled WGS sequence"/>
</dbReference>
<feature type="domain" description="Aminoglycoside phosphotransferase" evidence="1">
    <location>
        <begin position="104"/>
        <end position="292"/>
    </location>
</feature>
<protein>
    <recommendedName>
        <fullName evidence="1">Aminoglycoside phosphotransferase domain-containing protein</fullName>
    </recommendedName>
</protein>
<comment type="caution">
    <text evidence="2">The sequence shown here is derived from an EMBL/GenBank/DDBJ whole genome shotgun (WGS) entry which is preliminary data.</text>
</comment>
<evidence type="ECO:0000259" key="1">
    <source>
        <dbReference type="Pfam" id="PF01636"/>
    </source>
</evidence>
<dbReference type="EMBL" id="BCTB01000002">
    <property type="protein sequence ID" value="GAT13245.1"/>
    <property type="molecule type" value="Genomic_DNA"/>
</dbReference>
<dbReference type="AlphaFoldDB" id="A0A100XAU7"/>
<reference evidence="3" key="2">
    <citation type="submission" date="2016-02" db="EMBL/GenBank/DDBJ databases">
        <title>Draft genome sequence of five rapidly growing Mycobacterium species.</title>
        <authorList>
            <person name="Katahira K."/>
            <person name="Gotou Y."/>
            <person name="Iida K."/>
            <person name="Ogura Y."/>
            <person name="Hayashi T."/>
        </authorList>
    </citation>
    <scope>NUCLEOTIDE SEQUENCE [LARGE SCALE GENOMIC DNA]</scope>
    <source>
        <strain evidence="3">JCM6362</strain>
    </source>
</reference>
<dbReference type="STRING" id="1797.RMCT_0216"/>
<accession>A0A100XAU7</accession>
<dbReference type="InterPro" id="IPR011009">
    <property type="entry name" value="Kinase-like_dom_sf"/>
</dbReference>
<organism evidence="2 3">
    <name type="scientific">Mycolicibacterium thermoresistibile</name>
    <name type="common">Mycobacterium thermoresistibile</name>
    <dbReference type="NCBI Taxonomy" id="1797"/>
    <lineage>
        <taxon>Bacteria</taxon>
        <taxon>Bacillati</taxon>
        <taxon>Actinomycetota</taxon>
        <taxon>Actinomycetes</taxon>
        <taxon>Mycobacteriales</taxon>
        <taxon>Mycobacteriaceae</taxon>
        <taxon>Mycolicibacterium</taxon>
    </lineage>
</organism>
<proteinExistence type="predicted"/>
<dbReference type="PANTHER" id="PTHR11012:SF30">
    <property type="entry name" value="PROTEIN KINASE-LIKE DOMAIN-CONTAINING"/>
    <property type="match status" value="1"/>
</dbReference>
<dbReference type="RefSeq" id="WP_003927625.1">
    <property type="nucleotide sequence ID" value="NZ_BCTB01000002.1"/>
</dbReference>
<dbReference type="SUPFAM" id="SSF56112">
    <property type="entry name" value="Protein kinase-like (PK-like)"/>
    <property type="match status" value="1"/>
</dbReference>
<evidence type="ECO:0000313" key="3">
    <source>
        <dbReference type="Proteomes" id="UP000069654"/>
    </source>
</evidence>
<dbReference type="OrthoDB" id="141068at2"/>
<evidence type="ECO:0000313" key="2">
    <source>
        <dbReference type="EMBL" id="GAT13245.1"/>
    </source>
</evidence>
<dbReference type="Gene3D" id="3.90.1200.10">
    <property type="match status" value="1"/>
</dbReference>
<dbReference type="InterPro" id="IPR002575">
    <property type="entry name" value="Aminoglycoside_PTrfase"/>
</dbReference>
<dbReference type="PANTHER" id="PTHR11012">
    <property type="entry name" value="PROTEIN KINASE-LIKE DOMAIN-CONTAINING"/>
    <property type="match status" value="1"/>
</dbReference>
<gene>
    <name evidence="2" type="ORF">RMCT_0216</name>
</gene>